<feature type="compositionally biased region" description="Basic residues" evidence="2">
    <location>
        <begin position="740"/>
        <end position="750"/>
    </location>
</feature>
<dbReference type="Proteomes" id="UP000007796">
    <property type="component" value="Unassembled WGS sequence"/>
</dbReference>
<dbReference type="Pfam" id="PF05178">
    <property type="entry name" value="Kri1"/>
    <property type="match status" value="1"/>
</dbReference>
<dbReference type="AlphaFoldDB" id="F0XAE1"/>
<feature type="region of interest" description="Disordered" evidence="2">
    <location>
        <begin position="240"/>
        <end position="295"/>
    </location>
</feature>
<feature type="compositionally biased region" description="Basic residues" evidence="2">
    <location>
        <begin position="497"/>
        <end position="510"/>
    </location>
</feature>
<evidence type="ECO:0000256" key="1">
    <source>
        <dbReference type="ARBA" id="ARBA00007473"/>
    </source>
</evidence>
<sequence>MSSILSRVFGAVSTFTGKNKASDSESQEKAGQPEAMAGAKDSGLATTPGKNPRKRLFDDEGDEEEAEDVGTSKSLGKTSSFTINEEYARRFEHNKKREEMHKLEEKYGKGAAKFGADDEEDDSSTDESEDEDGYLLTEDLDARMTEALQAIKNKDPRIYNAETKFFDPSEIDQMAADAAKAGPSESKQKPMFLRDYHRERYLRGDIGAEDRDEDEDVAVVKAVPKTYQQEQDEVKQALIHEMNAAGEDSDSNGDKAAGAGSDDDVDTFIKPKASSKAAKAASQASEKIHPSRAGRVAKISGEEIANASKNPELFLSNFMASRAWVPEDKSEGPGWRAFESDDDESENDRAEEFEAAYNMRFEDPAKSNEVLKSYSRSVVAQRSVRRDEKTSRQRQREQEKEQEAAEKRERKEERTRLRKLRLEEAQEKLAKIKQAAGLRGKEMNDDEWAELLDDAWDTDRWEAKMRSYFGDTYYSQPDAGLESDDDDDDQGSDSEKKAKKAKKSKSKVKKPQWDDDIDINDIIPDFEATEPQITLSDEEGEGPDEAADNDDDNDDDDDDDGEQPSKRRKTTKDRKQERVEAKRQARRERARLEAIVDRQMELDAPTALAGSRGRSGFRYRETSPQSFGLTPRDILLAPSDAALNDFAGLKKLATFRDEERKRKDRKTLGKKARLRQWRRETFGHDFELTGPTYGFERLLGDKDASASDHHRRKSKSEKTEKTEKTGKTGKTGNPESDKPAKKRKRSGRKGKGTEAESESAKTAGQEA</sequence>
<feature type="compositionally biased region" description="Polar residues" evidence="2">
    <location>
        <begin position="71"/>
        <end position="83"/>
    </location>
</feature>
<dbReference type="OrthoDB" id="10252032at2759"/>
<evidence type="ECO:0000256" key="2">
    <source>
        <dbReference type="SAM" id="MobiDB-lite"/>
    </source>
</evidence>
<feature type="compositionally biased region" description="Basic and acidic residues" evidence="2">
    <location>
        <begin position="716"/>
        <end position="726"/>
    </location>
</feature>
<dbReference type="HOGENOM" id="CLU_009647_3_0_1"/>
<dbReference type="GO" id="GO:0030686">
    <property type="term" value="C:90S preribosome"/>
    <property type="evidence" value="ECO:0007669"/>
    <property type="project" value="TreeGrafter"/>
</dbReference>
<feature type="region of interest" description="Disordered" evidence="2">
    <location>
        <begin position="176"/>
        <end position="195"/>
    </location>
</feature>
<dbReference type="PANTHER" id="PTHR14490:SF5">
    <property type="entry name" value="PROTEIN KRI1 HOMOLOG"/>
    <property type="match status" value="1"/>
</dbReference>
<feature type="compositionally biased region" description="Acidic residues" evidence="2">
    <location>
        <begin position="59"/>
        <end position="68"/>
    </location>
</feature>
<dbReference type="PANTHER" id="PTHR14490">
    <property type="entry name" value="ZINC FINGER, ZZ TYPE"/>
    <property type="match status" value="1"/>
</dbReference>
<dbReference type="RefSeq" id="XP_014174907.1">
    <property type="nucleotide sequence ID" value="XM_014319432.1"/>
</dbReference>
<evidence type="ECO:0000313" key="5">
    <source>
        <dbReference type="Proteomes" id="UP000007796"/>
    </source>
</evidence>
<gene>
    <name evidence="4" type="ORF">CMQ_3494</name>
</gene>
<reference evidence="4 5" key="1">
    <citation type="journal article" date="2011" name="Proc. Natl. Acad. Sci. U.S.A.">
        <title>Genome and transcriptome analyses of the mountain pine beetle-fungal symbiont Grosmannia clavigera, a lodgepole pine pathogen.</title>
        <authorList>
            <person name="DiGuistini S."/>
            <person name="Wang Y."/>
            <person name="Liao N.Y."/>
            <person name="Taylor G."/>
            <person name="Tanguay P."/>
            <person name="Feau N."/>
            <person name="Henrissat B."/>
            <person name="Chan S.K."/>
            <person name="Hesse-Orce U."/>
            <person name="Alamouti S.M."/>
            <person name="Tsui C.K.M."/>
            <person name="Docking R.T."/>
            <person name="Levasseur A."/>
            <person name="Haridas S."/>
            <person name="Robertson G."/>
            <person name="Birol I."/>
            <person name="Holt R.A."/>
            <person name="Marra M.A."/>
            <person name="Hamelin R.C."/>
            <person name="Hirst M."/>
            <person name="Jones S.J.M."/>
            <person name="Bohlmann J."/>
            <person name="Breuil C."/>
        </authorList>
    </citation>
    <scope>NUCLEOTIDE SEQUENCE [LARGE SCALE GENOMIC DNA]</scope>
    <source>
        <strain evidence="5">kw1407 / UAMH 11150</strain>
    </source>
</reference>
<proteinExistence type="inferred from homology"/>
<feature type="region of interest" description="Disordered" evidence="2">
    <location>
        <begin position="471"/>
        <end position="592"/>
    </location>
</feature>
<dbReference type="InParanoid" id="F0XAE1"/>
<feature type="compositionally biased region" description="Basic and acidic residues" evidence="2">
    <location>
        <begin position="699"/>
        <end position="708"/>
    </location>
</feature>
<feature type="compositionally biased region" description="Basic and acidic residues" evidence="2">
    <location>
        <begin position="186"/>
        <end position="195"/>
    </location>
</feature>
<feature type="compositionally biased region" description="Low complexity" evidence="2">
    <location>
        <begin position="270"/>
        <end position="285"/>
    </location>
</feature>
<feature type="compositionally biased region" description="Acidic residues" evidence="2">
    <location>
        <begin position="117"/>
        <end position="133"/>
    </location>
</feature>
<comment type="similarity">
    <text evidence="1">Belongs to the KRI1 family.</text>
</comment>
<organism evidence="5">
    <name type="scientific">Grosmannia clavigera (strain kw1407 / UAMH 11150)</name>
    <name type="common">Blue stain fungus</name>
    <name type="synonym">Graphiocladiella clavigera</name>
    <dbReference type="NCBI Taxonomy" id="655863"/>
    <lineage>
        <taxon>Eukaryota</taxon>
        <taxon>Fungi</taxon>
        <taxon>Dikarya</taxon>
        <taxon>Ascomycota</taxon>
        <taxon>Pezizomycotina</taxon>
        <taxon>Sordariomycetes</taxon>
        <taxon>Sordariomycetidae</taxon>
        <taxon>Ophiostomatales</taxon>
        <taxon>Ophiostomataceae</taxon>
        <taxon>Leptographium</taxon>
    </lineage>
</organism>
<feature type="compositionally biased region" description="Basic and acidic residues" evidence="2">
    <location>
        <begin position="86"/>
        <end position="108"/>
    </location>
</feature>
<dbReference type="GO" id="GO:0000447">
    <property type="term" value="P:endonucleolytic cleavage in ITS1 to separate SSU-rRNA from 5.8S rRNA and LSU-rRNA from tricistronic rRNA transcript (SSU-rRNA, 5.8S rRNA, LSU-rRNA)"/>
    <property type="evidence" value="ECO:0007669"/>
    <property type="project" value="TreeGrafter"/>
</dbReference>
<dbReference type="GeneID" id="25976600"/>
<dbReference type="Pfam" id="PF12936">
    <property type="entry name" value="Kri1_C"/>
    <property type="match status" value="1"/>
</dbReference>
<dbReference type="FunCoup" id="F0XAE1">
    <property type="interactions" value="551"/>
</dbReference>
<feature type="region of interest" description="Disordered" evidence="2">
    <location>
        <begin position="326"/>
        <end position="350"/>
    </location>
</feature>
<evidence type="ECO:0000259" key="3">
    <source>
        <dbReference type="Pfam" id="PF12936"/>
    </source>
</evidence>
<name>F0XAE1_GROCL</name>
<accession>F0XAE1</accession>
<feature type="region of interest" description="Disordered" evidence="2">
    <location>
        <begin position="699"/>
        <end position="767"/>
    </location>
</feature>
<dbReference type="InterPro" id="IPR018034">
    <property type="entry name" value="Kri1"/>
</dbReference>
<feature type="compositionally biased region" description="Basic and acidic residues" evidence="2">
    <location>
        <begin position="384"/>
        <end position="420"/>
    </location>
</feature>
<protein>
    <submittedName>
        <fullName evidence="4">Ribosome biogenesis protein kri1</fullName>
    </submittedName>
</protein>
<evidence type="ECO:0000313" key="4">
    <source>
        <dbReference type="EMBL" id="EFX05425.1"/>
    </source>
</evidence>
<dbReference type="EMBL" id="GL629735">
    <property type="protein sequence ID" value="EFX05425.1"/>
    <property type="molecule type" value="Genomic_DNA"/>
</dbReference>
<feature type="region of interest" description="Disordered" evidence="2">
    <location>
        <begin position="378"/>
        <end position="420"/>
    </location>
</feature>
<feature type="domain" description="Kri1-like C-terminal" evidence="3">
    <location>
        <begin position="591"/>
        <end position="681"/>
    </location>
</feature>
<dbReference type="GO" id="GO:0005730">
    <property type="term" value="C:nucleolus"/>
    <property type="evidence" value="ECO:0007669"/>
    <property type="project" value="TreeGrafter"/>
</dbReference>
<keyword evidence="5" id="KW-1185">Reference proteome</keyword>
<dbReference type="InterPro" id="IPR024626">
    <property type="entry name" value="Kri1-like_C"/>
</dbReference>
<feature type="compositionally biased region" description="Acidic residues" evidence="2">
    <location>
        <begin position="481"/>
        <end position="492"/>
    </location>
</feature>
<feature type="region of interest" description="Disordered" evidence="2">
    <location>
        <begin position="606"/>
        <end position="631"/>
    </location>
</feature>
<feature type="region of interest" description="Disordered" evidence="2">
    <location>
        <begin position="15"/>
        <end position="134"/>
    </location>
</feature>
<feature type="compositionally biased region" description="Basic and acidic residues" evidence="2">
    <location>
        <begin position="573"/>
        <end position="583"/>
    </location>
</feature>
<dbReference type="eggNOG" id="KOG2409">
    <property type="taxonomic scope" value="Eukaryota"/>
</dbReference>
<dbReference type="STRING" id="655863.F0XAE1"/>
<feature type="compositionally biased region" description="Acidic residues" evidence="2">
    <location>
        <begin position="536"/>
        <end position="562"/>
    </location>
</feature>